<keyword evidence="2" id="KW-0472">Membrane</keyword>
<gene>
    <name evidence="5" type="ORF">ABSH63_15500</name>
</gene>
<dbReference type="InterPro" id="IPR000531">
    <property type="entry name" value="Beta-barrel_TonB"/>
</dbReference>
<keyword evidence="5" id="KW-0675">Receptor</keyword>
<accession>A0ABV2ADZ9</accession>
<dbReference type="Proteomes" id="UP001465331">
    <property type="component" value="Unassembled WGS sequence"/>
</dbReference>
<evidence type="ECO:0000256" key="2">
    <source>
        <dbReference type="ARBA" id="ARBA00023136"/>
    </source>
</evidence>
<dbReference type="InterPro" id="IPR036942">
    <property type="entry name" value="Beta-barrel_TonB_sf"/>
</dbReference>
<name>A0ABV2ADZ9_9GAMM</name>
<comment type="subcellular location">
    <subcellularLocation>
        <location evidence="1">Cell outer membrane</location>
    </subcellularLocation>
</comment>
<sequence length="626" mass="69069">MYAAVPGGCPNSDPAFQLTPAGLCGYDFNLVAADEAETANQGLFAKGTFQITDTWDFTGNASINRAKSFGRYAPALNDFALIIPNDNPFLQNEDIVQLGGPFGGTAGEVGIPDEELYQVLLYHRFASLGNRDNFTDANVYDISGIFSGNVFGQVDASAGARYNEYKYFENGRFYLLRPAAQTGLDNGTYDFRDPNATPDAAANFKATTSRESTWITREAFADVQFPLLDLNGGQAKMLVGWEYREEDYEDLYDAASEAGQIGGSSGNSAGLDRRVRAYFAEAFFPVLDNLELSAAVRRDNYSDFGDATSPKVSVRYQPISPLTLRASWGEGFRAPTLDFLSQKPAFSAEPVTNDQAECEFEGFIWDESTATCRDENGNVQAVQINATRIANPDLGAEDSEQYSIGFAYDVTSWFDFSLDYYNIALSDRIDVFTPEEILDAIRVGDPVPEAFTITRGPTGRIQDLRFGFTNSGELDTSGLDFEANFRFGLGEFGNVTSMLRYVYILEYKIDNGRDQIGDPGAPDTRIQGATEWKISDFSVVWNFQVIGDQAQTVNAGGVRSGHIPTYVTHDFQVSYFAPWNGQITVGAINAFGKEPDARSAADGRDYNFSLYDQYGAQPYIRYTQRF</sequence>
<evidence type="ECO:0000256" key="3">
    <source>
        <dbReference type="ARBA" id="ARBA00023237"/>
    </source>
</evidence>
<protein>
    <submittedName>
        <fullName evidence="5">TonB-dependent receptor</fullName>
    </submittedName>
</protein>
<dbReference type="Pfam" id="PF00593">
    <property type="entry name" value="TonB_dep_Rec_b-barrel"/>
    <property type="match status" value="1"/>
</dbReference>
<evidence type="ECO:0000256" key="1">
    <source>
        <dbReference type="ARBA" id="ARBA00004442"/>
    </source>
</evidence>
<organism evidence="5 6">
    <name type="scientific">Sinimarinibacterium thermocellulolyticum</name>
    <dbReference type="NCBI Taxonomy" id="3170016"/>
    <lineage>
        <taxon>Bacteria</taxon>
        <taxon>Pseudomonadati</taxon>
        <taxon>Pseudomonadota</taxon>
        <taxon>Gammaproteobacteria</taxon>
        <taxon>Nevskiales</taxon>
        <taxon>Nevskiaceae</taxon>
        <taxon>Sinimarinibacterium</taxon>
    </lineage>
</organism>
<dbReference type="PANTHER" id="PTHR47234">
    <property type="match status" value="1"/>
</dbReference>
<evidence type="ECO:0000313" key="6">
    <source>
        <dbReference type="Proteomes" id="UP001465331"/>
    </source>
</evidence>
<proteinExistence type="predicted"/>
<keyword evidence="3" id="KW-0998">Cell outer membrane</keyword>
<evidence type="ECO:0000313" key="5">
    <source>
        <dbReference type="EMBL" id="MES0875403.1"/>
    </source>
</evidence>
<comment type="caution">
    <text evidence="5">The sequence shown here is derived from an EMBL/GenBank/DDBJ whole genome shotgun (WGS) entry which is preliminary data.</text>
</comment>
<feature type="domain" description="TonB-dependent receptor-like beta-barrel" evidence="4">
    <location>
        <begin position="130"/>
        <end position="589"/>
    </location>
</feature>
<reference evidence="5 6" key="1">
    <citation type="submission" date="2024-06" db="EMBL/GenBank/DDBJ databases">
        <authorList>
            <person name="Li Z."/>
            <person name="Jiang Y."/>
        </authorList>
    </citation>
    <scope>NUCLEOTIDE SEQUENCE [LARGE SCALE GENOMIC DNA]</scope>
    <source>
        <strain evidence="5 6">HSW-8</strain>
    </source>
</reference>
<dbReference type="PANTHER" id="PTHR47234:SF2">
    <property type="entry name" value="TONB-DEPENDENT RECEPTOR"/>
    <property type="match status" value="1"/>
</dbReference>
<dbReference type="EMBL" id="JBEPIJ010000034">
    <property type="protein sequence ID" value="MES0875403.1"/>
    <property type="molecule type" value="Genomic_DNA"/>
</dbReference>
<evidence type="ECO:0000259" key="4">
    <source>
        <dbReference type="Pfam" id="PF00593"/>
    </source>
</evidence>
<dbReference type="SUPFAM" id="SSF56935">
    <property type="entry name" value="Porins"/>
    <property type="match status" value="1"/>
</dbReference>
<dbReference type="Gene3D" id="2.40.170.20">
    <property type="entry name" value="TonB-dependent receptor, beta-barrel domain"/>
    <property type="match status" value="1"/>
</dbReference>
<keyword evidence="6" id="KW-1185">Reference proteome</keyword>